<evidence type="ECO:0008006" key="3">
    <source>
        <dbReference type="Google" id="ProtNLM"/>
    </source>
</evidence>
<evidence type="ECO:0000313" key="2">
    <source>
        <dbReference type="Proteomes" id="UP000595897"/>
    </source>
</evidence>
<reference evidence="1 2" key="1">
    <citation type="submission" date="2020-11" db="EMBL/GenBank/DDBJ databases">
        <title>Draft genome sequencing of a Lachnospiraceae strain isolated from anoxic soil subjected to BSD treatment.</title>
        <authorList>
            <person name="Uek A."/>
            <person name="Tonouchi A."/>
        </authorList>
    </citation>
    <scope>NUCLEOTIDE SEQUENCE [LARGE SCALE GENOMIC DNA]</scope>
    <source>
        <strain evidence="1 2">TB5</strain>
    </source>
</reference>
<proteinExistence type="predicted"/>
<gene>
    <name evidence="1" type="ORF">bsdtb5_15430</name>
</gene>
<dbReference type="Proteomes" id="UP000595897">
    <property type="component" value="Chromosome"/>
</dbReference>
<name>A0A7R7IDQ1_9FIRM</name>
<organism evidence="1 2">
    <name type="scientific">Anaeromicropila herbilytica</name>
    <dbReference type="NCBI Taxonomy" id="2785025"/>
    <lineage>
        <taxon>Bacteria</taxon>
        <taxon>Bacillati</taxon>
        <taxon>Bacillota</taxon>
        <taxon>Clostridia</taxon>
        <taxon>Lachnospirales</taxon>
        <taxon>Lachnospiraceae</taxon>
        <taxon>Anaeromicropila</taxon>
    </lineage>
</organism>
<protein>
    <recommendedName>
        <fullName evidence="3">SLH domain-containing protein</fullName>
    </recommendedName>
</protein>
<dbReference type="KEGG" id="ahb:bsdtb5_15430"/>
<keyword evidence="2" id="KW-1185">Reference proteome</keyword>
<accession>A0A7R7IDQ1</accession>
<sequence length="423" mass="49523">MQKTILKKVAEFIIIGIVVISLCGINAKATQNEQYTGKEYLVQLLKSMKVSIDTSEEDPYLNIALQKKIITESDVNKLDSALTREYAAYLTNQADVFLSGKKYSYDEYLYYQIKHKKRISDISKCNNTYQPAIYKIFSKGIMIGDSNGSYSQNRSFHGKKKVTEKEANLIIKKLISKTSRNKVSYDGQVIRTSKLPKNYKKFPYILESFPNSFYEMKFNWEYIKSSEKKIDGKTYFSPAKIKKQILWTSSGKWSMEYVMNKYLDDWVDKVYTNVYTRLNANYKIINENDKWFKQLRNTYFIFNNKQNDNRQSKIIKKYIENMMQNKVIIKSAKVVVEPSTLYESMTHVTFLRVYAKFKISADNFNMDHNKLIFGDYVWIKKITKNVWIEGVYDIGIGTSNLASNGSDFSVMRDYINDYAYKGK</sequence>
<evidence type="ECO:0000313" key="1">
    <source>
        <dbReference type="EMBL" id="BCN30248.1"/>
    </source>
</evidence>
<dbReference type="RefSeq" id="WP_271715483.1">
    <property type="nucleotide sequence ID" value="NZ_AP024169.1"/>
</dbReference>
<dbReference type="EMBL" id="AP024169">
    <property type="protein sequence ID" value="BCN30248.1"/>
    <property type="molecule type" value="Genomic_DNA"/>
</dbReference>
<dbReference type="AlphaFoldDB" id="A0A7R7IDQ1"/>